<feature type="transmembrane region" description="Helical" evidence="1">
    <location>
        <begin position="44"/>
        <end position="63"/>
    </location>
</feature>
<proteinExistence type="predicted"/>
<evidence type="ECO:0000313" key="4">
    <source>
        <dbReference type="Proteomes" id="UP000274429"/>
    </source>
</evidence>
<dbReference type="WBParaSite" id="TTAC_0000590401-mRNA-1">
    <property type="protein sequence ID" value="TTAC_0000590401-mRNA-1"/>
    <property type="gene ID" value="TTAC_0000590401"/>
</dbReference>
<dbReference type="Proteomes" id="UP000274429">
    <property type="component" value="Unassembled WGS sequence"/>
</dbReference>
<dbReference type="InterPro" id="IPR039272">
    <property type="entry name" value="CLEC16A/TT9"/>
</dbReference>
<reference evidence="5" key="1">
    <citation type="submission" date="2017-02" db="UniProtKB">
        <authorList>
            <consortium name="WormBaseParasite"/>
        </authorList>
    </citation>
    <scope>IDENTIFICATION</scope>
</reference>
<dbReference type="PANTHER" id="PTHR21481">
    <property type="entry name" value="PROTEIN CLEC16A"/>
    <property type="match status" value="1"/>
</dbReference>
<dbReference type="Pfam" id="PF19439">
    <property type="entry name" value="CLEC16A_C"/>
    <property type="match status" value="1"/>
</dbReference>
<feature type="transmembrane region" description="Helical" evidence="1">
    <location>
        <begin position="84"/>
        <end position="106"/>
    </location>
</feature>
<keyword evidence="4" id="KW-1185">Reference proteome</keyword>
<reference evidence="3 4" key="2">
    <citation type="submission" date="2018-11" db="EMBL/GenBank/DDBJ databases">
        <authorList>
            <consortium name="Pathogen Informatics"/>
        </authorList>
    </citation>
    <scope>NUCLEOTIDE SEQUENCE [LARGE SCALE GENOMIC DNA]</scope>
</reference>
<dbReference type="AlphaFoldDB" id="A0A0R3WYR4"/>
<dbReference type="GO" id="GO:0007034">
    <property type="term" value="P:vacuolar transport"/>
    <property type="evidence" value="ECO:0007669"/>
    <property type="project" value="TreeGrafter"/>
</dbReference>
<keyword evidence="1" id="KW-1133">Transmembrane helix</keyword>
<accession>A0A0R3WYR4</accession>
<gene>
    <name evidence="3" type="ORF">TTAC_LOCUS5888</name>
</gene>
<evidence type="ECO:0000259" key="2">
    <source>
        <dbReference type="Pfam" id="PF19439"/>
    </source>
</evidence>
<dbReference type="GO" id="GO:0005770">
    <property type="term" value="C:late endosome"/>
    <property type="evidence" value="ECO:0007669"/>
    <property type="project" value="TreeGrafter"/>
</dbReference>
<dbReference type="InterPro" id="IPR045820">
    <property type="entry name" value="CLEC16A/TT9_C"/>
</dbReference>
<sequence>MIGKVFCALTFRLANRGRIEDLVAETGDHLHYIDDIFALGIPDLTNVLILVLLQRLLLPVYVSSLTKRPPSSCFKSQKRGSSKASCIVITVLSTRSLLFVFFPCFFEPLDLV</sequence>
<dbReference type="OrthoDB" id="294052at2759"/>
<dbReference type="EMBL" id="UYWX01009567">
    <property type="protein sequence ID" value="VDM27894.1"/>
    <property type="molecule type" value="Genomic_DNA"/>
</dbReference>
<organism evidence="5">
    <name type="scientific">Hydatigena taeniaeformis</name>
    <name type="common">Feline tapeworm</name>
    <name type="synonym">Taenia taeniaeformis</name>
    <dbReference type="NCBI Taxonomy" id="6205"/>
    <lineage>
        <taxon>Eukaryota</taxon>
        <taxon>Metazoa</taxon>
        <taxon>Spiralia</taxon>
        <taxon>Lophotrochozoa</taxon>
        <taxon>Platyhelminthes</taxon>
        <taxon>Cestoda</taxon>
        <taxon>Eucestoda</taxon>
        <taxon>Cyclophyllidea</taxon>
        <taxon>Taeniidae</taxon>
        <taxon>Hydatigera</taxon>
    </lineage>
</organism>
<name>A0A0R3WYR4_HYDTA</name>
<feature type="domain" description="CLEC16A/TT9 C-terminal" evidence="2">
    <location>
        <begin position="15"/>
        <end position="69"/>
    </location>
</feature>
<dbReference type="GO" id="GO:1901096">
    <property type="term" value="P:regulation of autophagosome maturation"/>
    <property type="evidence" value="ECO:0007669"/>
    <property type="project" value="TreeGrafter"/>
</dbReference>
<keyword evidence="1" id="KW-0812">Transmembrane</keyword>
<protein>
    <submittedName>
        <fullName evidence="5">CLEC16A_C domain-containing protein</fullName>
    </submittedName>
</protein>
<evidence type="ECO:0000256" key="1">
    <source>
        <dbReference type="SAM" id="Phobius"/>
    </source>
</evidence>
<dbReference type="GO" id="GO:0005794">
    <property type="term" value="C:Golgi apparatus"/>
    <property type="evidence" value="ECO:0007669"/>
    <property type="project" value="TreeGrafter"/>
</dbReference>
<dbReference type="PANTHER" id="PTHR21481:SF0">
    <property type="entry name" value="PROTEIN CLEC16A"/>
    <property type="match status" value="1"/>
</dbReference>
<evidence type="ECO:0000313" key="5">
    <source>
        <dbReference type="WBParaSite" id="TTAC_0000590401-mRNA-1"/>
    </source>
</evidence>
<dbReference type="GO" id="GO:0016197">
    <property type="term" value="P:endosomal transport"/>
    <property type="evidence" value="ECO:0007669"/>
    <property type="project" value="TreeGrafter"/>
</dbReference>
<evidence type="ECO:0000313" key="3">
    <source>
        <dbReference type="EMBL" id="VDM27894.1"/>
    </source>
</evidence>
<keyword evidence="1" id="KW-0472">Membrane</keyword>